<reference evidence="1 2" key="1">
    <citation type="submission" date="2015-01" db="EMBL/GenBank/DDBJ databases">
        <title>The Genome Sequence of Exophiala spinifera CBS89968.</title>
        <authorList>
            <consortium name="The Broad Institute Genomics Platform"/>
            <person name="Cuomo C."/>
            <person name="de Hoog S."/>
            <person name="Gorbushina A."/>
            <person name="Stielow B."/>
            <person name="Teixiera M."/>
            <person name="Abouelleil A."/>
            <person name="Chapman S.B."/>
            <person name="Priest M."/>
            <person name="Young S.K."/>
            <person name="Wortman J."/>
            <person name="Nusbaum C."/>
            <person name="Birren B."/>
        </authorList>
    </citation>
    <scope>NUCLEOTIDE SEQUENCE [LARGE SCALE GENOMIC DNA]</scope>
    <source>
        <strain evidence="1 2">CBS 89968</strain>
    </source>
</reference>
<dbReference type="GeneID" id="27329920"/>
<dbReference type="PANTHER" id="PTHR41677:SF1">
    <property type="entry name" value="FE2OG DIOXYGENASE DOMAIN-CONTAINING PROTEIN"/>
    <property type="match status" value="1"/>
</dbReference>
<evidence type="ECO:0000313" key="1">
    <source>
        <dbReference type="EMBL" id="KIW18549.1"/>
    </source>
</evidence>
<sequence length="438" mass="48650">MISRLQEEAEEVFDPKVHLACELPTKSFTFEDLNLQPSATSAKIAATLPFPILSAEGVRAYRRSLFTTKVLHNCAGTPGPGALTLRNAAEYSKFIKQFWTHPETIRLLSEAAGVPLRIVMPTEIGHTNIQTKGGTIGEMVSELSVEPQTTKVPLTDEDRAYDPLKTSTIIPWHYDSYPYVCVIMLSDTEGMLGGETYIKTGDGVPMKVVEGPTLGHGVILQGGQVQHLAARGIGVTERISTITSFCADVPGVYDSSHITNVRVYSDRPVLYRQWTQYRLEKMKREIDTLLDEISTAPTLYDVQRVHDFAADQVEYLKRTAHQLIPHDDVAAVVGTFGERAVREASKTWERAEAQADFHERAASVTPSTWMPDSDLWIDLAGTRTAIEAGKTLESQHGRFRWTKDRPFCMGDELLRQGLPELFLSWLHATGLHGKAGEA</sequence>
<dbReference type="STRING" id="91928.A0A0D2C4Q0"/>
<keyword evidence="2" id="KW-1185">Reference proteome</keyword>
<accession>A0A0D2C4Q0</accession>
<proteinExistence type="predicted"/>
<evidence type="ECO:0008006" key="3">
    <source>
        <dbReference type="Google" id="ProtNLM"/>
    </source>
</evidence>
<dbReference type="RefSeq" id="XP_016238765.1">
    <property type="nucleotide sequence ID" value="XM_016377195.1"/>
</dbReference>
<evidence type="ECO:0000313" key="2">
    <source>
        <dbReference type="Proteomes" id="UP000053328"/>
    </source>
</evidence>
<gene>
    <name evidence="1" type="ORF">PV08_02837</name>
</gene>
<dbReference type="PANTHER" id="PTHR41677">
    <property type="entry name" value="YALI0B19030P"/>
    <property type="match status" value="1"/>
</dbReference>
<dbReference type="VEuPathDB" id="FungiDB:PV08_02837"/>
<dbReference type="OrthoDB" id="10256055at2759"/>
<dbReference type="HOGENOM" id="CLU_045155_1_1_1"/>
<dbReference type="AlphaFoldDB" id="A0A0D2C4Q0"/>
<dbReference type="Proteomes" id="UP000053328">
    <property type="component" value="Unassembled WGS sequence"/>
</dbReference>
<protein>
    <recommendedName>
        <fullName evidence="3">Fe2OG dioxygenase domain-containing protein</fullName>
    </recommendedName>
</protein>
<name>A0A0D2C4Q0_9EURO</name>
<organism evidence="1 2">
    <name type="scientific">Exophiala spinifera</name>
    <dbReference type="NCBI Taxonomy" id="91928"/>
    <lineage>
        <taxon>Eukaryota</taxon>
        <taxon>Fungi</taxon>
        <taxon>Dikarya</taxon>
        <taxon>Ascomycota</taxon>
        <taxon>Pezizomycotina</taxon>
        <taxon>Eurotiomycetes</taxon>
        <taxon>Chaetothyriomycetidae</taxon>
        <taxon>Chaetothyriales</taxon>
        <taxon>Herpotrichiellaceae</taxon>
        <taxon>Exophiala</taxon>
    </lineage>
</organism>
<dbReference type="EMBL" id="KN847493">
    <property type="protein sequence ID" value="KIW18549.1"/>
    <property type="molecule type" value="Genomic_DNA"/>
</dbReference>